<evidence type="ECO:0000256" key="4">
    <source>
        <dbReference type="ARBA" id="ARBA00022982"/>
    </source>
</evidence>
<dbReference type="Proteomes" id="UP000198662">
    <property type="component" value="Unassembled WGS sequence"/>
</dbReference>
<dbReference type="SUPFAM" id="SSF54862">
    <property type="entry name" value="4Fe-4S ferredoxins"/>
    <property type="match status" value="1"/>
</dbReference>
<comment type="cofactor">
    <cofactor evidence="1">
        <name>[3Fe-4S] cluster</name>
        <dbReference type="ChEBI" id="CHEBI:21137"/>
    </cofactor>
</comment>
<evidence type="ECO:0000313" key="9">
    <source>
        <dbReference type="EMBL" id="SDL46529.1"/>
    </source>
</evidence>
<dbReference type="GO" id="GO:0009055">
    <property type="term" value="F:electron transfer activity"/>
    <property type="evidence" value="ECO:0007669"/>
    <property type="project" value="UniProtKB-UniRule"/>
</dbReference>
<sequence length="63" mass="6431">MVKIVADRERCAGSGMCALTAPAYFDQDDEDGLVLLLADEAADDAGEVADAVQLCPAAALGFA</sequence>
<dbReference type="PRINTS" id="PR00352">
    <property type="entry name" value="3FE4SFRDOXIN"/>
</dbReference>
<keyword evidence="7" id="KW-0003">3Fe-4S</keyword>
<accession>A0A1G9KA76</accession>
<evidence type="ECO:0000256" key="8">
    <source>
        <dbReference type="RuleBase" id="RU368020"/>
    </source>
</evidence>
<dbReference type="AlphaFoldDB" id="A0A1G9KA76"/>
<evidence type="ECO:0000256" key="7">
    <source>
        <dbReference type="ARBA" id="ARBA00023291"/>
    </source>
</evidence>
<name>A0A1G9KA76_9ACTN</name>
<dbReference type="EMBL" id="FNGF01000006">
    <property type="protein sequence ID" value="SDL46529.1"/>
    <property type="molecule type" value="Genomic_DNA"/>
</dbReference>
<protein>
    <recommendedName>
        <fullName evidence="8">Ferredoxin</fullName>
    </recommendedName>
</protein>
<evidence type="ECO:0000256" key="1">
    <source>
        <dbReference type="ARBA" id="ARBA00001927"/>
    </source>
</evidence>
<dbReference type="RefSeq" id="WP_245712300.1">
    <property type="nucleotide sequence ID" value="NZ_FNGF01000006.1"/>
</dbReference>
<reference evidence="10" key="1">
    <citation type="submission" date="2016-10" db="EMBL/GenBank/DDBJ databases">
        <authorList>
            <person name="Varghese N."/>
            <person name="Submissions S."/>
        </authorList>
    </citation>
    <scope>NUCLEOTIDE SEQUENCE [LARGE SCALE GENOMIC DNA]</scope>
    <source>
        <strain evidence="10">CGMCC 4.3147</strain>
    </source>
</reference>
<gene>
    <name evidence="9" type="ORF">SAMN05216298_3939</name>
</gene>
<proteinExistence type="predicted"/>
<keyword evidence="10" id="KW-1185">Reference proteome</keyword>
<keyword evidence="6 8" id="KW-0411">Iron-sulfur</keyword>
<dbReference type="GO" id="GO:0005506">
    <property type="term" value="F:iron ion binding"/>
    <property type="evidence" value="ECO:0007669"/>
    <property type="project" value="UniProtKB-UniRule"/>
</dbReference>
<dbReference type="PANTHER" id="PTHR36923">
    <property type="entry name" value="FERREDOXIN"/>
    <property type="match status" value="1"/>
</dbReference>
<dbReference type="PANTHER" id="PTHR36923:SF3">
    <property type="entry name" value="FERREDOXIN"/>
    <property type="match status" value="1"/>
</dbReference>
<dbReference type="Gene3D" id="3.30.70.20">
    <property type="match status" value="1"/>
</dbReference>
<dbReference type="Pfam" id="PF13370">
    <property type="entry name" value="Fer4_13"/>
    <property type="match status" value="1"/>
</dbReference>
<evidence type="ECO:0000256" key="2">
    <source>
        <dbReference type="ARBA" id="ARBA00022448"/>
    </source>
</evidence>
<evidence type="ECO:0000313" key="10">
    <source>
        <dbReference type="Proteomes" id="UP000198662"/>
    </source>
</evidence>
<keyword evidence="2 8" id="KW-0813">Transport</keyword>
<evidence type="ECO:0000256" key="6">
    <source>
        <dbReference type="ARBA" id="ARBA00023014"/>
    </source>
</evidence>
<dbReference type="GO" id="GO:0051538">
    <property type="term" value="F:3 iron, 4 sulfur cluster binding"/>
    <property type="evidence" value="ECO:0007669"/>
    <property type="project" value="UniProtKB-KW"/>
</dbReference>
<keyword evidence="5 8" id="KW-0408">Iron</keyword>
<evidence type="ECO:0000256" key="5">
    <source>
        <dbReference type="ARBA" id="ARBA00023004"/>
    </source>
</evidence>
<keyword evidence="4 8" id="KW-0249">Electron transport</keyword>
<organism evidence="9 10">
    <name type="scientific">Glycomyces sambucus</name>
    <dbReference type="NCBI Taxonomy" id="380244"/>
    <lineage>
        <taxon>Bacteria</taxon>
        <taxon>Bacillati</taxon>
        <taxon>Actinomycetota</taxon>
        <taxon>Actinomycetes</taxon>
        <taxon>Glycomycetales</taxon>
        <taxon>Glycomycetaceae</taxon>
        <taxon>Glycomyces</taxon>
    </lineage>
</organism>
<keyword evidence="3 8" id="KW-0479">Metal-binding</keyword>
<dbReference type="STRING" id="380244.SAMN05216298_3939"/>
<comment type="function">
    <text evidence="8">Ferredoxins are iron-sulfur proteins that transfer electrons in a wide variety of metabolic reactions.</text>
</comment>
<evidence type="ECO:0000256" key="3">
    <source>
        <dbReference type="ARBA" id="ARBA00022723"/>
    </source>
</evidence>
<dbReference type="InterPro" id="IPR001080">
    <property type="entry name" value="3Fe4S_ferredoxin"/>
</dbReference>
<dbReference type="InterPro" id="IPR051269">
    <property type="entry name" value="Fe-S_cluster_ET"/>
</dbReference>